<reference evidence="2" key="1">
    <citation type="submission" date="2025-08" db="UniProtKB">
        <authorList>
            <consortium name="RefSeq"/>
        </authorList>
    </citation>
    <scope>IDENTIFICATION</scope>
</reference>
<gene>
    <name evidence="2" type="primary">LOC106012609</name>
</gene>
<dbReference type="RefSeq" id="XP_012941514.1">
    <property type="nucleotide sequence ID" value="XM_013086060.2"/>
</dbReference>
<dbReference type="Proteomes" id="UP000694888">
    <property type="component" value="Unplaced"/>
</dbReference>
<dbReference type="Pfam" id="PF15074">
    <property type="entry name" value="CFAP90"/>
    <property type="match status" value="1"/>
</dbReference>
<evidence type="ECO:0000313" key="2">
    <source>
        <dbReference type="RefSeq" id="XP_012941514.1"/>
    </source>
</evidence>
<dbReference type="InterPro" id="IPR027901">
    <property type="entry name" value="CFAP90"/>
</dbReference>
<proteinExistence type="predicted"/>
<sequence>MTPEESSNFWKENIKKSEDSHKRHLTTKMCKQSRFPFTDQLSAQQMVCMRDTYAGHRRFTSAVLKKRLYDRLSQWETGWNQRSHRGDRQENRNLQLSSRDEEKFRVVPVLANSIYGHRPYSLDYLSGQHSRYSQLKREVYSRNNIKCLSLPPDRPAQPQPSGLW</sequence>
<keyword evidence="1" id="KW-1185">Reference proteome</keyword>
<evidence type="ECO:0000313" key="1">
    <source>
        <dbReference type="Proteomes" id="UP000694888"/>
    </source>
</evidence>
<organism evidence="1 2">
    <name type="scientific">Aplysia californica</name>
    <name type="common">California sea hare</name>
    <dbReference type="NCBI Taxonomy" id="6500"/>
    <lineage>
        <taxon>Eukaryota</taxon>
        <taxon>Metazoa</taxon>
        <taxon>Spiralia</taxon>
        <taxon>Lophotrochozoa</taxon>
        <taxon>Mollusca</taxon>
        <taxon>Gastropoda</taxon>
        <taxon>Heterobranchia</taxon>
        <taxon>Euthyneura</taxon>
        <taxon>Tectipleura</taxon>
        <taxon>Aplysiida</taxon>
        <taxon>Aplysioidea</taxon>
        <taxon>Aplysiidae</taxon>
        <taxon>Aplysia</taxon>
    </lineage>
</organism>
<accession>A0ABM1A608</accession>
<dbReference type="PANTHER" id="PTHR34444">
    <property type="entry name" value="LOC361192"/>
    <property type="match status" value="1"/>
</dbReference>
<dbReference type="PANTHER" id="PTHR34444:SF1">
    <property type="entry name" value="CILIA- AND FLAGELLA-ASSOCIATED PROTEIN 90"/>
    <property type="match status" value="1"/>
</dbReference>
<name>A0ABM1A608_APLCA</name>
<dbReference type="GeneID" id="106012609"/>
<protein>
    <submittedName>
        <fullName evidence="2">Uncharacterized protein C5orf49 homolog</fullName>
    </submittedName>
</protein>